<keyword evidence="6" id="KW-1185">Reference proteome</keyword>
<proteinExistence type="inferred from homology"/>
<dbReference type="GO" id="GO:0046872">
    <property type="term" value="F:metal ion binding"/>
    <property type="evidence" value="ECO:0007669"/>
    <property type="project" value="UniProtKB-KW"/>
</dbReference>
<dbReference type="InterPro" id="IPR027443">
    <property type="entry name" value="IPNS-like_sf"/>
</dbReference>
<protein>
    <recommendedName>
        <fullName evidence="4">Fe2OG dioxygenase domain-containing protein</fullName>
    </recommendedName>
</protein>
<dbReference type="Pfam" id="PF14226">
    <property type="entry name" value="DIOX_N"/>
    <property type="match status" value="1"/>
</dbReference>
<dbReference type="PROSITE" id="PS51471">
    <property type="entry name" value="FE2OG_OXY"/>
    <property type="match status" value="1"/>
</dbReference>
<dbReference type="Proteomes" id="UP001293593">
    <property type="component" value="Unassembled WGS sequence"/>
</dbReference>
<dbReference type="InterPro" id="IPR044861">
    <property type="entry name" value="IPNS-like_FE2OG_OXY"/>
</dbReference>
<sequence>MESQTVSQPEFPLFDFCNPKLKPGSDEWASTCKAVREALEDHGAFLVLYNKVDDSIYDSSRQLFDLSTEAKMRQTSDKPAHGYVGRTIASPLFQSHAVDNPSSLQDCQKFARILWPSGNDFFCEAVNAYAKGLVELDQMLKRMVCESYGINTQKCESFLESIRYVLRFYKYFPTQTDEGEPGVLPHPDTTLFTILHQDTEGLEVQNKHDQWVRLEVSPSLFCVVAGDAISVWSNDRICPRYHQVMVKTKTRPRYSIGLLSYAGQDMSPPEELVDDQHPLRYKQFNHYQYLSAIATREGLRSDYQHRLKEFCGV</sequence>
<reference evidence="5" key="1">
    <citation type="submission" date="2023-10" db="EMBL/GenBank/DDBJ databases">
        <title>Chromosome-level genome of the transformable northern wattle, Acacia crassicarpa.</title>
        <authorList>
            <person name="Massaro I."/>
            <person name="Sinha N.R."/>
            <person name="Poethig S."/>
            <person name="Leichty A.R."/>
        </authorList>
    </citation>
    <scope>NUCLEOTIDE SEQUENCE</scope>
    <source>
        <strain evidence="5">Acra3RX</strain>
        <tissue evidence="5">Leaf</tissue>
    </source>
</reference>
<dbReference type="Gene3D" id="2.60.120.330">
    <property type="entry name" value="B-lactam Antibiotic, Isopenicillin N Synthase, Chain"/>
    <property type="match status" value="1"/>
</dbReference>
<dbReference type="InterPro" id="IPR050231">
    <property type="entry name" value="Iron_ascorbate_oxido_reductase"/>
</dbReference>
<evidence type="ECO:0000256" key="2">
    <source>
        <dbReference type="ARBA" id="ARBA00023004"/>
    </source>
</evidence>
<accession>A0AAE1KFR9</accession>
<evidence type="ECO:0000313" key="5">
    <source>
        <dbReference type="EMBL" id="KAK4272480.1"/>
    </source>
</evidence>
<evidence type="ECO:0000256" key="1">
    <source>
        <dbReference type="ARBA" id="ARBA00022723"/>
    </source>
</evidence>
<dbReference type="GO" id="GO:0016491">
    <property type="term" value="F:oxidoreductase activity"/>
    <property type="evidence" value="ECO:0007669"/>
    <property type="project" value="UniProtKB-KW"/>
</dbReference>
<dbReference type="InterPro" id="IPR005123">
    <property type="entry name" value="Oxoglu/Fe-dep_dioxygenase_dom"/>
</dbReference>
<comment type="caution">
    <text evidence="5">The sequence shown here is derived from an EMBL/GenBank/DDBJ whole genome shotgun (WGS) entry which is preliminary data.</text>
</comment>
<evidence type="ECO:0000259" key="4">
    <source>
        <dbReference type="PROSITE" id="PS51471"/>
    </source>
</evidence>
<dbReference type="InterPro" id="IPR026992">
    <property type="entry name" value="DIOX_N"/>
</dbReference>
<dbReference type="AlphaFoldDB" id="A0AAE1KFR9"/>
<keyword evidence="2 3" id="KW-0408">Iron</keyword>
<keyword evidence="1 3" id="KW-0479">Metal-binding</keyword>
<feature type="domain" description="Fe2OG dioxygenase" evidence="4">
    <location>
        <begin position="161"/>
        <end position="267"/>
    </location>
</feature>
<comment type="similarity">
    <text evidence="3">Belongs to the iron/ascorbate-dependent oxidoreductase family.</text>
</comment>
<name>A0AAE1KFR9_9FABA</name>
<evidence type="ECO:0000313" key="6">
    <source>
        <dbReference type="Proteomes" id="UP001293593"/>
    </source>
</evidence>
<dbReference type="Pfam" id="PF03171">
    <property type="entry name" value="2OG-FeII_Oxy"/>
    <property type="match status" value="1"/>
</dbReference>
<dbReference type="SUPFAM" id="SSF51197">
    <property type="entry name" value="Clavaminate synthase-like"/>
    <property type="match status" value="1"/>
</dbReference>
<dbReference type="PANTHER" id="PTHR47990">
    <property type="entry name" value="2-OXOGLUTARATE (2OG) AND FE(II)-DEPENDENT OXYGENASE SUPERFAMILY PROTEIN-RELATED"/>
    <property type="match status" value="1"/>
</dbReference>
<evidence type="ECO:0000256" key="3">
    <source>
        <dbReference type="RuleBase" id="RU003682"/>
    </source>
</evidence>
<keyword evidence="3" id="KW-0560">Oxidoreductase</keyword>
<gene>
    <name evidence="5" type="ORF">QN277_021034</name>
</gene>
<dbReference type="EMBL" id="JAWXYG010000005">
    <property type="protein sequence ID" value="KAK4272480.1"/>
    <property type="molecule type" value="Genomic_DNA"/>
</dbReference>
<organism evidence="5 6">
    <name type="scientific">Acacia crassicarpa</name>
    <name type="common">northern wattle</name>
    <dbReference type="NCBI Taxonomy" id="499986"/>
    <lineage>
        <taxon>Eukaryota</taxon>
        <taxon>Viridiplantae</taxon>
        <taxon>Streptophyta</taxon>
        <taxon>Embryophyta</taxon>
        <taxon>Tracheophyta</taxon>
        <taxon>Spermatophyta</taxon>
        <taxon>Magnoliopsida</taxon>
        <taxon>eudicotyledons</taxon>
        <taxon>Gunneridae</taxon>
        <taxon>Pentapetalae</taxon>
        <taxon>rosids</taxon>
        <taxon>fabids</taxon>
        <taxon>Fabales</taxon>
        <taxon>Fabaceae</taxon>
        <taxon>Caesalpinioideae</taxon>
        <taxon>mimosoid clade</taxon>
        <taxon>Acacieae</taxon>
        <taxon>Acacia</taxon>
    </lineage>
</organism>